<keyword evidence="2" id="KW-1185">Reference proteome</keyword>
<dbReference type="AlphaFoldDB" id="A0A5B9D7B1"/>
<dbReference type="GeneID" id="41328879"/>
<organism evidence="1 2">
    <name type="scientific">Promethearchaeum syntrophicum</name>
    <dbReference type="NCBI Taxonomy" id="2594042"/>
    <lineage>
        <taxon>Archaea</taxon>
        <taxon>Promethearchaeati</taxon>
        <taxon>Promethearchaeota</taxon>
        <taxon>Promethearchaeia</taxon>
        <taxon>Promethearchaeales</taxon>
        <taxon>Promethearchaeaceae</taxon>
        <taxon>Promethearchaeum</taxon>
    </lineage>
</organism>
<dbReference type="KEGG" id="psyt:DSAG12_00881"/>
<reference evidence="1 2" key="1">
    <citation type="journal article" date="2020" name="Nature">
        <title>Isolation of an archaeon at the prokaryote-eukaryote interface.</title>
        <authorList>
            <person name="Imachi H."/>
            <person name="Nobu M.K."/>
            <person name="Nakahara N."/>
            <person name="Morono Y."/>
            <person name="Ogawara M."/>
            <person name="Takaki Y."/>
            <person name="Takano Y."/>
            <person name="Uematsu K."/>
            <person name="Ikuta T."/>
            <person name="Ito M."/>
            <person name="Matsui Y."/>
            <person name="Miyazaki M."/>
            <person name="Murata K."/>
            <person name="Saito Y."/>
            <person name="Sakai S."/>
            <person name="Song C."/>
            <person name="Tasumi E."/>
            <person name="Yamanaka Y."/>
            <person name="Yamaguchi T."/>
            <person name="Kamagata Y."/>
            <person name="Tamaki H."/>
            <person name="Takai K."/>
        </authorList>
    </citation>
    <scope>NUCLEOTIDE SEQUENCE [LARGE SCALE GENOMIC DNA]</scope>
    <source>
        <strain evidence="1 2">MK-D1</strain>
    </source>
</reference>
<dbReference type="EMBL" id="CP042905">
    <property type="protein sequence ID" value="QEE15058.1"/>
    <property type="molecule type" value="Genomic_DNA"/>
</dbReference>
<evidence type="ECO:0000313" key="2">
    <source>
        <dbReference type="Proteomes" id="UP000321408"/>
    </source>
</evidence>
<dbReference type="RefSeq" id="WP_147661983.1">
    <property type="nucleotide sequence ID" value="NZ_CP042905.2"/>
</dbReference>
<gene>
    <name evidence="1" type="ORF">DSAG12_00881</name>
</gene>
<protein>
    <recommendedName>
        <fullName evidence="3">Chromosome partition protein Smc</fullName>
    </recommendedName>
</protein>
<proteinExistence type="predicted"/>
<accession>A0A5B9D7B1</accession>
<reference evidence="1 2" key="2">
    <citation type="journal article" date="2024" name="Int. J. Syst. Evol. Microbiol.">
        <title>Promethearchaeum syntrophicum gen. nov., sp. nov., an anaerobic, obligately syntrophic archaeon, the first isolate of the lineage 'Asgard' archaea, and proposal of the new archaeal phylum Promethearchaeota phyl. nov. and kingdom Promethearchaeati regn. nov.</title>
        <authorList>
            <person name="Imachi H."/>
            <person name="Nobu M.K."/>
            <person name="Kato S."/>
            <person name="Takaki Y."/>
            <person name="Miyazaki M."/>
            <person name="Miyata M."/>
            <person name="Ogawara M."/>
            <person name="Saito Y."/>
            <person name="Sakai S."/>
            <person name="Tahara Y.O."/>
            <person name="Takano Y."/>
            <person name="Tasumi E."/>
            <person name="Uematsu K."/>
            <person name="Yoshimura T."/>
            <person name="Itoh T."/>
            <person name="Ohkuma M."/>
            <person name="Takai K."/>
        </authorList>
    </citation>
    <scope>NUCLEOTIDE SEQUENCE [LARGE SCALE GENOMIC DNA]</scope>
    <source>
        <strain evidence="1 2">MK-D1</strain>
    </source>
</reference>
<name>A0A5B9D7B1_9ARCH</name>
<evidence type="ECO:0008006" key="3">
    <source>
        <dbReference type="Google" id="ProtNLM"/>
    </source>
</evidence>
<dbReference type="Proteomes" id="UP000321408">
    <property type="component" value="Chromosome"/>
</dbReference>
<sequence length="213" mass="24980">MSQLIKEFLPLDVELEQISYDKKLEQSVHKLAGLEENIEKSFKSVAHDMEKANNELKKYLILQRETLRSYVQFQNQKSNLINSKDIATLKDHVTHVERAIEVQIEMVNDIKDVSQGYKEYSKTLKDYGRKLSKLNKYEANWKNTASEMNKARSDQMVTGSKLEKIENQLRKEKSQVQKQYHNKSHSNSFVVTAVLQLNQAWQKLKSNIKNFSW</sequence>
<evidence type="ECO:0000313" key="1">
    <source>
        <dbReference type="EMBL" id="QEE15058.1"/>
    </source>
</evidence>